<dbReference type="InterPro" id="IPR036390">
    <property type="entry name" value="WH_DNA-bd_sf"/>
</dbReference>
<accession>A0A917AVM6</accession>
<reference evidence="5" key="2">
    <citation type="submission" date="2020-09" db="EMBL/GenBank/DDBJ databases">
        <authorList>
            <person name="Sun Q."/>
            <person name="Zhou Y."/>
        </authorList>
    </citation>
    <scope>NUCLEOTIDE SEQUENCE</scope>
    <source>
        <strain evidence="5">CGMCC 1.15388</strain>
    </source>
</reference>
<evidence type="ECO:0000313" key="6">
    <source>
        <dbReference type="Proteomes" id="UP000633136"/>
    </source>
</evidence>
<organism evidence="5 6">
    <name type="scientific">Nesterenkonia cremea</name>
    <dbReference type="NCBI Taxonomy" id="1882340"/>
    <lineage>
        <taxon>Bacteria</taxon>
        <taxon>Bacillati</taxon>
        <taxon>Actinomycetota</taxon>
        <taxon>Actinomycetes</taxon>
        <taxon>Micrococcales</taxon>
        <taxon>Micrococcaceae</taxon>
        <taxon>Nesterenkonia</taxon>
    </lineage>
</organism>
<dbReference type="PROSITE" id="PS50956">
    <property type="entry name" value="HTH_ASNC_2"/>
    <property type="match status" value="1"/>
</dbReference>
<dbReference type="SUPFAM" id="SSF54909">
    <property type="entry name" value="Dimeric alpha+beta barrel"/>
    <property type="match status" value="1"/>
</dbReference>
<comment type="caution">
    <text evidence="5">The sequence shown here is derived from an EMBL/GenBank/DDBJ whole genome shotgun (WGS) entry which is preliminary data.</text>
</comment>
<keyword evidence="1" id="KW-0805">Transcription regulation</keyword>
<dbReference type="Pfam" id="PF13404">
    <property type="entry name" value="HTH_AsnC-type"/>
    <property type="match status" value="1"/>
</dbReference>
<dbReference type="AlphaFoldDB" id="A0A917AVM6"/>
<evidence type="ECO:0000259" key="4">
    <source>
        <dbReference type="PROSITE" id="PS50956"/>
    </source>
</evidence>
<dbReference type="InterPro" id="IPR019887">
    <property type="entry name" value="Tscrpt_reg_AsnC/Lrp_C"/>
</dbReference>
<dbReference type="InterPro" id="IPR011008">
    <property type="entry name" value="Dimeric_a/b-barrel"/>
</dbReference>
<dbReference type="GO" id="GO:0043200">
    <property type="term" value="P:response to amino acid"/>
    <property type="evidence" value="ECO:0007669"/>
    <property type="project" value="TreeGrafter"/>
</dbReference>
<dbReference type="PANTHER" id="PTHR30154:SF54">
    <property type="entry name" value="POSSIBLE TRANSCRIPTIONAL REGULATORY PROTEIN (PROBABLY LRP_ASNC-FAMILY)"/>
    <property type="match status" value="1"/>
</dbReference>
<evidence type="ECO:0000256" key="2">
    <source>
        <dbReference type="ARBA" id="ARBA00023125"/>
    </source>
</evidence>
<dbReference type="Gene3D" id="1.10.10.10">
    <property type="entry name" value="Winged helix-like DNA-binding domain superfamily/Winged helix DNA-binding domain"/>
    <property type="match status" value="1"/>
</dbReference>
<evidence type="ECO:0000313" key="5">
    <source>
        <dbReference type="EMBL" id="GGE73785.1"/>
    </source>
</evidence>
<dbReference type="GO" id="GO:0043565">
    <property type="term" value="F:sequence-specific DNA binding"/>
    <property type="evidence" value="ECO:0007669"/>
    <property type="project" value="InterPro"/>
</dbReference>
<name>A0A917AVM6_9MICC</name>
<dbReference type="CDD" id="cd00090">
    <property type="entry name" value="HTH_ARSR"/>
    <property type="match status" value="1"/>
</dbReference>
<dbReference type="Proteomes" id="UP000633136">
    <property type="component" value="Unassembled WGS sequence"/>
</dbReference>
<dbReference type="SUPFAM" id="SSF46785">
    <property type="entry name" value="Winged helix' DNA-binding domain"/>
    <property type="match status" value="1"/>
</dbReference>
<dbReference type="PRINTS" id="PR00033">
    <property type="entry name" value="HTHASNC"/>
</dbReference>
<dbReference type="RefSeq" id="WP_188685521.1">
    <property type="nucleotide sequence ID" value="NZ_BMIS01000010.1"/>
</dbReference>
<evidence type="ECO:0000256" key="1">
    <source>
        <dbReference type="ARBA" id="ARBA00023015"/>
    </source>
</evidence>
<dbReference type="InterPro" id="IPR000485">
    <property type="entry name" value="AsnC-type_HTH_dom"/>
</dbReference>
<gene>
    <name evidence="5" type="ORF">GCM10011401_21260</name>
</gene>
<keyword evidence="3" id="KW-0804">Transcription</keyword>
<dbReference type="InterPro" id="IPR019888">
    <property type="entry name" value="Tscrpt_reg_AsnC-like"/>
</dbReference>
<reference evidence="5" key="1">
    <citation type="journal article" date="2014" name="Int. J. Syst. Evol. Microbiol.">
        <title>Complete genome sequence of Corynebacterium casei LMG S-19264T (=DSM 44701T), isolated from a smear-ripened cheese.</title>
        <authorList>
            <consortium name="US DOE Joint Genome Institute (JGI-PGF)"/>
            <person name="Walter F."/>
            <person name="Albersmeier A."/>
            <person name="Kalinowski J."/>
            <person name="Ruckert C."/>
        </authorList>
    </citation>
    <scope>NUCLEOTIDE SEQUENCE</scope>
    <source>
        <strain evidence="5">CGMCC 1.15388</strain>
    </source>
</reference>
<protein>
    <submittedName>
        <fullName evidence="5">AsnC family transcriptional regulator</fullName>
    </submittedName>
</protein>
<feature type="domain" description="HTH asnC-type" evidence="4">
    <location>
        <begin position="12"/>
        <end position="73"/>
    </location>
</feature>
<proteinExistence type="predicted"/>
<evidence type="ECO:0000256" key="3">
    <source>
        <dbReference type="ARBA" id="ARBA00023163"/>
    </source>
</evidence>
<dbReference type="Gene3D" id="3.30.70.920">
    <property type="match status" value="1"/>
</dbReference>
<dbReference type="InterPro" id="IPR011991">
    <property type="entry name" value="ArsR-like_HTH"/>
</dbReference>
<keyword evidence="6" id="KW-1185">Reference proteome</keyword>
<keyword evidence="2" id="KW-0238">DNA-binding</keyword>
<dbReference type="SMART" id="SM00344">
    <property type="entry name" value="HTH_ASNC"/>
    <property type="match status" value="1"/>
</dbReference>
<sequence length="161" mass="17749">MPHHANDSAAALDEVDTELLRRLSENARTANSDLARAVELSPSACLARIRRLRQSGVITGFTTTISPRALGYTFQALVNVRIRPGARHMMGRITEELRALPEVSQLFVLGGTEDFLIHVQVRDADHVRQFVLDNLSSNPSVALTETNMVFEHHQGRGGLPS</sequence>
<dbReference type="EMBL" id="BMIS01000010">
    <property type="protein sequence ID" value="GGE73785.1"/>
    <property type="molecule type" value="Genomic_DNA"/>
</dbReference>
<dbReference type="GO" id="GO:0005829">
    <property type="term" value="C:cytosol"/>
    <property type="evidence" value="ECO:0007669"/>
    <property type="project" value="TreeGrafter"/>
</dbReference>
<dbReference type="Pfam" id="PF01037">
    <property type="entry name" value="AsnC_trans_reg"/>
    <property type="match status" value="1"/>
</dbReference>
<dbReference type="PANTHER" id="PTHR30154">
    <property type="entry name" value="LEUCINE-RESPONSIVE REGULATORY PROTEIN"/>
    <property type="match status" value="1"/>
</dbReference>
<dbReference type="InterPro" id="IPR036388">
    <property type="entry name" value="WH-like_DNA-bd_sf"/>
</dbReference>